<proteinExistence type="predicted"/>
<evidence type="ECO:0000313" key="2">
    <source>
        <dbReference type="Proteomes" id="UP001172386"/>
    </source>
</evidence>
<sequence>MDTASLPILTIVGATGIQGQSVLNSALRAGSYKIRAITRNPNSQAAKKLEDVGVEVAKADLNDLSSLINAFEGTTYLFAMTNFFEPFAKHDAKTAMEIEVTQGVNIAKAAADCSTLKHYIWSTLPHASKISKGEWPVPHFDGKAQVNDYIKGEKQLWEKTTFLWVSSYASNFTFPMFTPNLLKSSGVYVQLSVVPSSLKLPTIGNPLTNIGRFAISIFEQPGLTLPGKFVFGTSSETTMGEMLESFSAVTGKPSKYVEVKDIDDYYALWPKWGEEIGAMMKYFEKTGEKAWTVEENDKIVTRSDLGLDGHKDFEGIEAALRTLNWKELL</sequence>
<reference evidence="1" key="1">
    <citation type="submission" date="2022-10" db="EMBL/GenBank/DDBJ databases">
        <title>Culturing micro-colonial fungi from biological soil crusts in the Mojave desert and describing Neophaeococcomyces mojavensis, and introducing the new genera and species Taxawa tesnikishii.</title>
        <authorList>
            <person name="Kurbessoian T."/>
            <person name="Stajich J.E."/>
        </authorList>
    </citation>
    <scope>NUCLEOTIDE SEQUENCE</scope>
    <source>
        <strain evidence="1">JES_112</strain>
    </source>
</reference>
<dbReference type="Proteomes" id="UP001172386">
    <property type="component" value="Unassembled WGS sequence"/>
</dbReference>
<dbReference type="EMBL" id="JAPDRQ010000192">
    <property type="protein sequence ID" value="KAJ9652575.1"/>
    <property type="molecule type" value="Genomic_DNA"/>
</dbReference>
<protein>
    <submittedName>
        <fullName evidence="1">Uncharacterized protein</fullName>
    </submittedName>
</protein>
<evidence type="ECO:0000313" key="1">
    <source>
        <dbReference type="EMBL" id="KAJ9652575.1"/>
    </source>
</evidence>
<organism evidence="1 2">
    <name type="scientific">Neophaeococcomyces mojaviensis</name>
    <dbReference type="NCBI Taxonomy" id="3383035"/>
    <lineage>
        <taxon>Eukaryota</taxon>
        <taxon>Fungi</taxon>
        <taxon>Dikarya</taxon>
        <taxon>Ascomycota</taxon>
        <taxon>Pezizomycotina</taxon>
        <taxon>Eurotiomycetes</taxon>
        <taxon>Chaetothyriomycetidae</taxon>
        <taxon>Chaetothyriales</taxon>
        <taxon>Chaetothyriales incertae sedis</taxon>
        <taxon>Neophaeococcomyces</taxon>
    </lineage>
</organism>
<name>A0ACC2ZY53_9EURO</name>
<gene>
    <name evidence="1" type="ORF">H2198_008187</name>
</gene>
<keyword evidence="2" id="KW-1185">Reference proteome</keyword>
<comment type="caution">
    <text evidence="1">The sequence shown here is derived from an EMBL/GenBank/DDBJ whole genome shotgun (WGS) entry which is preliminary data.</text>
</comment>
<accession>A0ACC2ZY53</accession>